<evidence type="ECO:0000313" key="4">
    <source>
        <dbReference type="Proteomes" id="UP001221302"/>
    </source>
</evidence>
<dbReference type="EMBL" id="JARGDL010000013">
    <property type="protein sequence ID" value="MDF1612421.1"/>
    <property type="molecule type" value="Genomic_DNA"/>
</dbReference>
<feature type="domain" description="Peptidoglycan beta-N-acetylmuramidase NamZ N-terminal" evidence="1">
    <location>
        <begin position="47"/>
        <end position="252"/>
    </location>
</feature>
<name>A0AAE3TDD3_9BACT</name>
<gene>
    <name evidence="3" type="ORF">P0M35_09680</name>
</gene>
<dbReference type="PANTHER" id="PTHR42915">
    <property type="entry name" value="HYPOTHETICAL 460 KDA PROTEIN IN FEUA-SIGW INTERGENIC REGION [PRECURSOR]"/>
    <property type="match status" value="1"/>
</dbReference>
<dbReference type="Gene3D" id="3.40.50.12170">
    <property type="entry name" value="Uncharacterised protein PF07075, DUF1343"/>
    <property type="match status" value="1"/>
</dbReference>
<dbReference type="GO" id="GO:0033922">
    <property type="term" value="F:peptidoglycan beta-N-acetylmuramidase activity"/>
    <property type="evidence" value="ECO:0007669"/>
    <property type="project" value="InterPro"/>
</dbReference>
<evidence type="ECO:0000313" key="3">
    <source>
        <dbReference type="EMBL" id="MDF1612421.1"/>
    </source>
</evidence>
<protein>
    <submittedName>
        <fullName evidence="3">DUF1343 domain-containing protein</fullName>
    </submittedName>
</protein>
<dbReference type="InterPro" id="IPR048503">
    <property type="entry name" value="NamZ_C"/>
</dbReference>
<evidence type="ECO:0000259" key="1">
    <source>
        <dbReference type="Pfam" id="PF07075"/>
    </source>
</evidence>
<dbReference type="AlphaFoldDB" id="A0AAE3TDD3"/>
<dbReference type="InterPro" id="IPR048502">
    <property type="entry name" value="NamZ_N"/>
</dbReference>
<dbReference type="Proteomes" id="UP001221302">
    <property type="component" value="Unassembled WGS sequence"/>
</dbReference>
<feature type="domain" description="Peptidoglycan beta-N-acetylmuramidase NamZ C-terminal" evidence="2">
    <location>
        <begin position="263"/>
        <end position="414"/>
    </location>
</feature>
<accession>A0AAE3TDD3</accession>
<keyword evidence="4" id="KW-1185">Reference proteome</keyword>
<sequence>MTISKKIIPFIILFFIISINQILSNEVLLGIDVLERQNFSILNGKRVGLITNQTGVNKKLELTIDIFKRAKNFKLVSVFAPEHGVKGLVGAGQLFDSFYDSTDGIMYYALYGKTSKPTKQMLSNIDVLVYDIQDIGVRSYTYISTLGLALEAAGENNVEFVVLDRPNPLGGYRIEGNVVEDEFKSFVSQFEIPYVYGLTCGELATILNEKKSIGNKTKCKLTVVKMKGWKRWMKFQDTDLVWVPTSPNVPQKETPFYLVATGVLGELLAFNIGISYTLPFEVIAQEWINADTLAKKLNDLKLKGVLFRPISFKPNYGDWKDKIMNGVQIHITDFDKVNLLEIQFYFLQVHHKLYPDKNPFEMCNANRLNMFDKVMGTDKIRKEFSKRFLVDDIKPLLDKDIKWFRELSRRYYLYN</sequence>
<dbReference type="PANTHER" id="PTHR42915:SF1">
    <property type="entry name" value="PEPTIDOGLYCAN BETA-N-ACETYLMURAMIDASE NAMZ"/>
    <property type="match status" value="1"/>
</dbReference>
<comment type="caution">
    <text evidence="3">The sequence shown here is derived from an EMBL/GenBank/DDBJ whole genome shotgun (WGS) entry which is preliminary data.</text>
</comment>
<evidence type="ECO:0000259" key="2">
    <source>
        <dbReference type="Pfam" id="PF20732"/>
    </source>
</evidence>
<organism evidence="3 4">
    <name type="scientific">Stygiobacter electus</name>
    <dbReference type="NCBI Taxonomy" id="3032292"/>
    <lineage>
        <taxon>Bacteria</taxon>
        <taxon>Pseudomonadati</taxon>
        <taxon>Ignavibacteriota</taxon>
        <taxon>Ignavibacteria</taxon>
        <taxon>Ignavibacteriales</taxon>
        <taxon>Melioribacteraceae</taxon>
        <taxon>Stygiobacter</taxon>
    </lineage>
</organism>
<dbReference type="RefSeq" id="WP_321536192.1">
    <property type="nucleotide sequence ID" value="NZ_JARGDL010000013.1"/>
</dbReference>
<reference evidence="3" key="1">
    <citation type="submission" date="2023-03" db="EMBL/GenBank/DDBJ databases">
        <title>Stygiobacter electus gen. nov., sp. nov., facultatively anaerobic thermotolerant bacterium of the class Ignavibacteria from a well of Yessentuki mineral water deposit.</title>
        <authorList>
            <person name="Podosokorskaya O.A."/>
            <person name="Elcheninov A.G."/>
            <person name="Petrova N.F."/>
            <person name="Zavarzina D.G."/>
            <person name="Kublanov I.V."/>
            <person name="Merkel A.Y."/>
        </authorList>
    </citation>
    <scope>NUCLEOTIDE SEQUENCE</scope>
    <source>
        <strain evidence="3">09-Me</strain>
    </source>
</reference>
<dbReference type="Pfam" id="PF20732">
    <property type="entry name" value="NamZ_C"/>
    <property type="match status" value="1"/>
</dbReference>
<dbReference type="PIRSF" id="PIRSF016719">
    <property type="entry name" value="UCP016719"/>
    <property type="match status" value="1"/>
</dbReference>
<dbReference type="Pfam" id="PF07075">
    <property type="entry name" value="NamZ_N"/>
    <property type="match status" value="1"/>
</dbReference>
<proteinExistence type="predicted"/>
<dbReference type="InterPro" id="IPR008302">
    <property type="entry name" value="NamZ"/>
</dbReference>
<dbReference type="Gene3D" id="3.90.1150.140">
    <property type="match status" value="1"/>
</dbReference>